<accession>A0A2Z7A309</accession>
<feature type="compositionally biased region" description="Polar residues" evidence="2">
    <location>
        <begin position="216"/>
        <end position="237"/>
    </location>
</feature>
<keyword evidence="1" id="KW-0175">Coiled coil</keyword>
<feature type="region of interest" description="Disordered" evidence="2">
    <location>
        <begin position="255"/>
        <end position="276"/>
    </location>
</feature>
<dbReference type="Proteomes" id="UP000250235">
    <property type="component" value="Unassembled WGS sequence"/>
</dbReference>
<feature type="region of interest" description="Disordered" evidence="2">
    <location>
        <begin position="1"/>
        <end position="48"/>
    </location>
</feature>
<reference evidence="3 4" key="1">
    <citation type="journal article" date="2015" name="Proc. Natl. Acad. Sci. U.S.A.">
        <title>The resurrection genome of Boea hygrometrica: A blueprint for survival of dehydration.</title>
        <authorList>
            <person name="Xiao L."/>
            <person name="Yang G."/>
            <person name="Zhang L."/>
            <person name="Yang X."/>
            <person name="Zhao S."/>
            <person name="Ji Z."/>
            <person name="Zhou Q."/>
            <person name="Hu M."/>
            <person name="Wang Y."/>
            <person name="Chen M."/>
            <person name="Xu Y."/>
            <person name="Jin H."/>
            <person name="Xiao X."/>
            <person name="Hu G."/>
            <person name="Bao F."/>
            <person name="Hu Y."/>
            <person name="Wan P."/>
            <person name="Li L."/>
            <person name="Deng X."/>
            <person name="Kuang T."/>
            <person name="Xiang C."/>
            <person name="Zhu J.K."/>
            <person name="Oliver M.J."/>
            <person name="He Y."/>
        </authorList>
    </citation>
    <scope>NUCLEOTIDE SEQUENCE [LARGE SCALE GENOMIC DNA]</scope>
    <source>
        <strain evidence="4">cv. XS01</strain>
    </source>
</reference>
<keyword evidence="4" id="KW-1185">Reference proteome</keyword>
<evidence type="ECO:0000313" key="3">
    <source>
        <dbReference type="EMBL" id="KZV15924.1"/>
    </source>
</evidence>
<evidence type="ECO:0000256" key="2">
    <source>
        <dbReference type="SAM" id="MobiDB-lite"/>
    </source>
</evidence>
<feature type="region of interest" description="Disordered" evidence="2">
    <location>
        <begin position="207"/>
        <end position="237"/>
    </location>
</feature>
<gene>
    <name evidence="3" type="ORF">F511_25539</name>
</gene>
<evidence type="ECO:0000256" key="1">
    <source>
        <dbReference type="SAM" id="Coils"/>
    </source>
</evidence>
<feature type="coiled-coil region" evidence="1">
    <location>
        <begin position="79"/>
        <end position="106"/>
    </location>
</feature>
<dbReference type="AlphaFoldDB" id="A0A2Z7A309"/>
<proteinExistence type="predicted"/>
<evidence type="ECO:0000313" key="4">
    <source>
        <dbReference type="Proteomes" id="UP000250235"/>
    </source>
</evidence>
<dbReference type="EMBL" id="KV019596">
    <property type="protein sequence ID" value="KZV15924.1"/>
    <property type="molecule type" value="Genomic_DNA"/>
</dbReference>
<organism evidence="3 4">
    <name type="scientific">Dorcoceras hygrometricum</name>
    <dbReference type="NCBI Taxonomy" id="472368"/>
    <lineage>
        <taxon>Eukaryota</taxon>
        <taxon>Viridiplantae</taxon>
        <taxon>Streptophyta</taxon>
        <taxon>Embryophyta</taxon>
        <taxon>Tracheophyta</taxon>
        <taxon>Spermatophyta</taxon>
        <taxon>Magnoliopsida</taxon>
        <taxon>eudicotyledons</taxon>
        <taxon>Gunneridae</taxon>
        <taxon>Pentapetalae</taxon>
        <taxon>asterids</taxon>
        <taxon>lamiids</taxon>
        <taxon>Lamiales</taxon>
        <taxon>Gesneriaceae</taxon>
        <taxon>Didymocarpoideae</taxon>
        <taxon>Trichosporeae</taxon>
        <taxon>Loxocarpinae</taxon>
        <taxon>Dorcoceras</taxon>
    </lineage>
</organism>
<sequence>MKMRSDKKPSRKHDRKVLMAEESTKSWADSDSESSSSSSSSRDSEQEEVHCLMADQMVDDEVFDFSNVEFTREDLVTALNDMVKEYRKLSHSFEEVKAENADLKNSSVESSAVDLGARQEGKNNDDLQILRLNELKKTVMAQGVTTDTDSLAVRNRFNALDAKILLLYGQVAAIRSKQLEFQAKIAADLLSLSTQIGDLVEYIRGGDAKKGEGTSRGPQPSPVDQNRGSGNTGAVSTLRPSDIIEGIIDTDRRASAEDSLRAKRERDRARRERRLSRSEAYKRRRGLLVIFRRREQCIRRKYLSVSVKTAKQRLNKSKRQRIEISQPDESYSNVLNQSQDRTLELDASYSALETVAVYSGLQNQTQETVNQTEATVKSLTSRWVIQTQLRGFIS</sequence>
<protein>
    <submittedName>
        <fullName evidence="3">Uncharacterized protein</fullName>
    </submittedName>
</protein>
<name>A0A2Z7A309_9LAMI</name>